<evidence type="ECO:0000256" key="1">
    <source>
        <dbReference type="SAM" id="Phobius"/>
    </source>
</evidence>
<dbReference type="RefSeq" id="WP_191040998.1">
    <property type="nucleotide sequence ID" value="NZ_JACXAA010000008.1"/>
</dbReference>
<reference evidence="2" key="1">
    <citation type="submission" date="2020-09" db="EMBL/GenBank/DDBJ databases">
        <authorList>
            <person name="Kim M.K."/>
        </authorList>
    </citation>
    <scope>NUCLEOTIDE SEQUENCE</scope>
    <source>
        <strain evidence="2">BT704</strain>
    </source>
</reference>
<feature type="transmembrane region" description="Helical" evidence="1">
    <location>
        <begin position="49"/>
        <end position="70"/>
    </location>
</feature>
<proteinExistence type="predicted"/>
<evidence type="ECO:0000313" key="3">
    <source>
        <dbReference type="Proteomes" id="UP000653797"/>
    </source>
</evidence>
<keyword evidence="1" id="KW-0472">Membrane</keyword>
<dbReference type="Proteomes" id="UP000653797">
    <property type="component" value="Unassembled WGS sequence"/>
</dbReference>
<feature type="transmembrane region" description="Helical" evidence="1">
    <location>
        <begin position="152"/>
        <end position="173"/>
    </location>
</feature>
<protein>
    <submittedName>
        <fullName evidence="2">Uncharacterized protein</fullName>
    </submittedName>
</protein>
<dbReference type="AlphaFoldDB" id="A0A927B4A6"/>
<keyword evidence="1" id="KW-0812">Transmembrane</keyword>
<gene>
    <name evidence="2" type="ORF">IC230_20905</name>
</gene>
<accession>A0A927B4A6</accession>
<keyword evidence="3" id="KW-1185">Reference proteome</keyword>
<feature type="transmembrane region" description="Helical" evidence="1">
    <location>
        <begin position="12"/>
        <end position="37"/>
    </location>
</feature>
<sequence>MKLSHFAYNKLLAVGSFFAWFTLLTVGITINSGIYLGRMTRDCGSLQDFLIVMLAYTPTNVALLVVLAGLSGGLTSNLAADNYFRYIDRTKLDPTSPDFQRLLYMTESPIVSALRGFLVYMIFIVGANLSITSEGDTVTTIFNMAQKIDDRAAPALYYRFSLTISLLAFLVGFDPSRLGNWINSVPVVGSKPGASMPKS</sequence>
<comment type="caution">
    <text evidence="2">The sequence shown here is derived from an EMBL/GenBank/DDBJ whole genome shotgun (WGS) entry which is preliminary data.</text>
</comment>
<dbReference type="EMBL" id="JACXAA010000008">
    <property type="protein sequence ID" value="MBD2755374.1"/>
    <property type="molecule type" value="Genomic_DNA"/>
</dbReference>
<organism evidence="2 3">
    <name type="scientific">Spirosoma validum</name>
    <dbReference type="NCBI Taxonomy" id="2771355"/>
    <lineage>
        <taxon>Bacteria</taxon>
        <taxon>Pseudomonadati</taxon>
        <taxon>Bacteroidota</taxon>
        <taxon>Cytophagia</taxon>
        <taxon>Cytophagales</taxon>
        <taxon>Cytophagaceae</taxon>
        <taxon>Spirosoma</taxon>
    </lineage>
</organism>
<name>A0A927B4A6_9BACT</name>
<keyword evidence="1" id="KW-1133">Transmembrane helix</keyword>
<evidence type="ECO:0000313" key="2">
    <source>
        <dbReference type="EMBL" id="MBD2755374.1"/>
    </source>
</evidence>
<feature type="transmembrane region" description="Helical" evidence="1">
    <location>
        <begin position="110"/>
        <end position="131"/>
    </location>
</feature>